<protein>
    <submittedName>
        <fullName evidence="1">Adenine-specific methyltransferase EcoRI family protein</fullName>
    </submittedName>
</protein>
<dbReference type="Proteomes" id="UP001629288">
    <property type="component" value="Unassembled WGS sequence"/>
</dbReference>
<dbReference type="GO" id="GO:0008168">
    <property type="term" value="F:methyltransferase activity"/>
    <property type="evidence" value="ECO:0007669"/>
    <property type="project" value="UniProtKB-KW"/>
</dbReference>
<reference evidence="1 2" key="1">
    <citation type="journal article" date="2024" name="Chem. Sci.">
        <title>Discovery of megapolipeptins by genome mining of a Burkholderiales bacteria collection.</title>
        <authorList>
            <person name="Paulo B.S."/>
            <person name="Recchia M.J.J."/>
            <person name="Lee S."/>
            <person name="Fergusson C.H."/>
            <person name="Romanowski S.B."/>
            <person name="Hernandez A."/>
            <person name="Krull N."/>
            <person name="Liu D.Y."/>
            <person name="Cavanagh H."/>
            <person name="Bos A."/>
            <person name="Gray C.A."/>
            <person name="Murphy B.T."/>
            <person name="Linington R.G."/>
            <person name="Eustaquio A.S."/>
        </authorList>
    </citation>
    <scope>NUCLEOTIDE SEQUENCE [LARGE SCALE GENOMIC DNA]</scope>
    <source>
        <strain evidence="1 2">RL17-379-BIB-C</strain>
    </source>
</reference>
<dbReference type="InterPro" id="IPR025247">
    <property type="entry name" value="EcoRI-like_methylase"/>
</dbReference>
<dbReference type="Pfam" id="PF13651">
    <property type="entry name" value="EcoRI_methylase"/>
    <property type="match status" value="1"/>
</dbReference>
<evidence type="ECO:0000313" key="1">
    <source>
        <dbReference type="EMBL" id="MFM0442970.1"/>
    </source>
</evidence>
<dbReference type="EMBL" id="JAQQDH010000001">
    <property type="protein sequence ID" value="MFM0442970.1"/>
    <property type="molecule type" value="Genomic_DNA"/>
</dbReference>
<keyword evidence="1" id="KW-0808">Transferase</keyword>
<gene>
    <name evidence="1" type="ORF">PQR00_05170</name>
</gene>
<dbReference type="GO" id="GO:0032259">
    <property type="term" value="P:methylation"/>
    <property type="evidence" value="ECO:0007669"/>
    <property type="project" value="UniProtKB-KW"/>
</dbReference>
<name>A0ABW9BWA3_9BURK</name>
<organism evidence="1 2">
    <name type="scientific">Paraburkholderia strydomiana</name>
    <dbReference type="NCBI Taxonomy" id="1245417"/>
    <lineage>
        <taxon>Bacteria</taxon>
        <taxon>Pseudomonadati</taxon>
        <taxon>Pseudomonadota</taxon>
        <taxon>Betaproteobacteria</taxon>
        <taxon>Burkholderiales</taxon>
        <taxon>Burkholderiaceae</taxon>
        <taxon>Paraburkholderia</taxon>
    </lineage>
</organism>
<comment type="caution">
    <text evidence="1">The sequence shown here is derived from an EMBL/GenBank/DDBJ whole genome shotgun (WGS) entry which is preliminary data.</text>
</comment>
<accession>A0ABW9BWA3</accession>
<dbReference type="PROSITE" id="PS00018">
    <property type="entry name" value="EF_HAND_1"/>
    <property type="match status" value="1"/>
</dbReference>
<dbReference type="RefSeq" id="WP_408127245.1">
    <property type="nucleotide sequence ID" value="NZ_JAQQDH010000001.1"/>
</dbReference>
<keyword evidence="1" id="KW-0489">Methyltransferase</keyword>
<dbReference type="InterPro" id="IPR018247">
    <property type="entry name" value="EF_Hand_1_Ca_BS"/>
</dbReference>
<evidence type="ECO:0000313" key="2">
    <source>
        <dbReference type="Proteomes" id="UP001629288"/>
    </source>
</evidence>
<keyword evidence="2" id="KW-1185">Reference proteome</keyword>
<sequence length="403" mass="45930">MTKKAHLTAAKKAKNDEFYTQWADIEREMNSYLEYDPDVFRGKTILLPCDDPEWSNFTKFFALHFRDYGLKKLISTSYAPNSNAGLTSYQPTLFEQRNPAYDEIMSMERGRVFVLEETDVNADGVINIDDLQWSYLDGDGDFRSEEVIALRDEADIVITNPPFSLFREFVGWLVAGKMTFSVIGNSNATTYKEIFPLIKQNALWKGATANNTDMVFGVPKGADVKESDKQKAERLGYPPDDDYDYTRLGNSCWFTNIEHGRRHEPLQLMTMGDNLKFSRHKEVREFGYQSYDNYEGVEVPFMDAVPNDFDGIMGVPITFLDKYNPDQFEIVGIAKAPLGEPTKIYGKQTQVSATGERSVVTKLNDGPVIQVEKPPAGKTYYEVNGAYFVQMYARILIRRKDAS</sequence>
<proteinExistence type="predicted"/>